<feature type="repeat" description="WD" evidence="6">
    <location>
        <begin position="500"/>
        <end position="541"/>
    </location>
</feature>
<dbReference type="InterPro" id="IPR020472">
    <property type="entry name" value="WD40_PAC1"/>
</dbReference>
<keyword evidence="4" id="KW-0677">Repeat</keyword>
<evidence type="ECO:0000313" key="10">
    <source>
        <dbReference type="Proteomes" id="UP001408356"/>
    </source>
</evidence>
<dbReference type="PROSITE" id="PS50181">
    <property type="entry name" value="FBOX"/>
    <property type="match status" value="1"/>
</dbReference>
<dbReference type="PROSITE" id="PS50082">
    <property type="entry name" value="WD_REPEATS_2"/>
    <property type="match status" value="6"/>
</dbReference>
<evidence type="ECO:0000256" key="1">
    <source>
        <dbReference type="ARBA" id="ARBA00004906"/>
    </source>
</evidence>
<dbReference type="InterPro" id="IPR001680">
    <property type="entry name" value="WD40_rpt"/>
</dbReference>
<reference evidence="9 10" key="1">
    <citation type="journal article" date="2024" name="J. Plant Pathol.">
        <title>Sequence and assembly of the genome of Seiridium unicorne, isolate CBS 538.82, causal agent of cypress canker disease.</title>
        <authorList>
            <person name="Scali E."/>
            <person name="Rocca G.D."/>
            <person name="Danti R."/>
            <person name="Garbelotto M."/>
            <person name="Barberini S."/>
            <person name="Baroncelli R."/>
            <person name="Emiliani G."/>
        </authorList>
    </citation>
    <scope>NUCLEOTIDE SEQUENCE [LARGE SCALE GENOMIC DNA]</scope>
    <source>
        <strain evidence="9 10">BM-138-508</strain>
    </source>
</reference>
<dbReference type="Pfam" id="PF00400">
    <property type="entry name" value="WD40"/>
    <property type="match status" value="7"/>
</dbReference>
<feature type="repeat" description="WD" evidence="6">
    <location>
        <begin position="382"/>
        <end position="421"/>
    </location>
</feature>
<dbReference type="InterPro" id="IPR036047">
    <property type="entry name" value="F-box-like_dom_sf"/>
</dbReference>
<dbReference type="SMART" id="SM00320">
    <property type="entry name" value="WD40"/>
    <property type="match status" value="7"/>
</dbReference>
<dbReference type="InterPro" id="IPR036322">
    <property type="entry name" value="WD40_repeat_dom_sf"/>
</dbReference>
<feature type="repeat" description="WD" evidence="6">
    <location>
        <begin position="619"/>
        <end position="643"/>
    </location>
</feature>
<dbReference type="InterPro" id="IPR015943">
    <property type="entry name" value="WD40/YVTN_repeat-like_dom_sf"/>
</dbReference>
<feature type="compositionally biased region" description="Polar residues" evidence="7">
    <location>
        <begin position="571"/>
        <end position="582"/>
    </location>
</feature>
<comment type="similarity">
    <text evidence="2">Belongs to the WD repeat MET30/SCONB/SCON-2 family.</text>
</comment>
<keyword evidence="3 6" id="KW-0853">WD repeat</keyword>
<dbReference type="CDD" id="cd22147">
    <property type="entry name" value="F-box_SpPof1-like"/>
    <property type="match status" value="1"/>
</dbReference>
<evidence type="ECO:0000259" key="8">
    <source>
        <dbReference type="PROSITE" id="PS50181"/>
    </source>
</evidence>
<feature type="region of interest" description="Disordered" evidence="7">
    <location>
        <begin position="1"/>
        <end position="88"/>
    </location>
</feature>
<dbReference type="PROSITE" id="PS00678">
    <property type="entry name" value="WD_REPEATS_1"/>
    <property type="match status" value="1"/>
</dbReference>
<organism evidence="9 10">
    <name type="scientific">Seiridium unicorne</name>
    <dbReference type="NCBI Taxonomy" id="138068"/>
    <lineage>
        <taxon>Eukaryota</taxon>
        <taxon>Fungi</taxon>
        <taxon>Dikarya</taxon>
        <taxon>Ascomycota</taxon>
        <taxon>Pezizomycotina</taxon>
        <taxon>Sordariomycetes</taxon>
        <taxon>Xylariomycetidae</taxon>
        <taxon>Amphisphaeriales</taxon>
        <taxon>Sporocadaceae</taxon>
        <taxon>Seiridium</taxon>
    </lineage>
</organism>
<dbReference type="SMART" id="SM00256">
    <property type="entry name" value="FBOX"/>
    <property type="match status" value="1"/>
</dbReference>
<dbReference type="PROSITE" id="PS50294">
    <property type="entry name" value="WD_REPEATS_REGION"/>
    <property type="match status" value="3"/>
</dbReference>
<dbReference type="CDD" id="cd00200">
    <property type="entry name" value="WD40"/>
    <property type="match status" value="1"/>
</dbReference>
<dbReference type="Pfam" id="PF12937">
    <property type="entry name" value="F-box-like"/>
    <property type="match status" value="1"/>
</dbReference>
<evidence type="ECO:0000256" key="3">
    <source>
        <dbReference type="ARBA" id="ARBA00022574"/>
    </source>
</evidence>
<feature type="compositionally biased region" description="Polar residues" evidence="7">
    <location>
        <begin position="36"/>
        <end position="53"/>
    </location>
</feature>
<feature type="region of interest" description="Disordered" evidence="7">
    <location>
        <begin position="571"/>
        <end position="598"/>
    </location>
</feature>
<dbReference type="PANTHER" id="PTHR19872:SF9">
    <property type="entry name" value="UBIQUITIN-BINDING SDF UBIQUITIN LIGASE COMPLEX SUBUNIT"/>
    <property type="match status" value="1"/>
</dbReference>
<evidence type="ECO:0000256" key="2">
    <source>
        <dbReference type="ARBA" id="ARBA00007968"/>
    </source>
</evidence>
<dbReference type="InterPro" id="IPR001810">
    <property type="entry name" value="F-box_dom"/>
</dbReference>
<dbReference type="SUPFAM" id="SSF81383">
    <property type="entry name" value="F-box domain"/>
    <property type="match status" value="1"/>
</dbReference>
<dbReference type="Gene3D" id="1.20.1280.50">
    <property type="match status" value="1"/>
</dbReference>
<dbReference type="PANTHER" id="PTHR19872">
    <property type="entry name" value="UBIQUITIN LIGASE SPECIFICITY FACTOR/HREP PROTEIN"/>
    <property type="match status" value="1"/>
</dbReference>
<proteinExistence type="inferred from homology"/>
<comment type="pathway">
    <text evidence="1">Protein modification; protein ubiquitination.</text>
</comment>
<keyword evidence="5" id="KW-0833">Ubl conjugation pathway</keyword>
<dbReference type="InterPro" id="IPR051075">
    <property type="entry name" value="SCF_subunit_WD-repeat"/>
</dbReference>
<comment type="caution">
    <text evidence="9">The sequence shown here is derived from an EMBL/GenBank/DDBJ whole genome shotgun (WGS) entry which is preliminary data.</text>
</comment>
<feature type="repeat" description="WD" evidence="6">
    <location>
        <begin position="684"/>
        <end position="713"/>
    </location>
</feature>
<feature type="compositionally biased region" description="Basic residues" evidence="7">
    <location>
        <begin position="20"/>
        <end position="35"/>
    </location>
</feature>
<protein>
    <submittedName>
        <fullName evidence="9">F-box domain-containing protein</fullName>
    </submittedName>
</protein>
<dbReference type="Proteomes" id="UP001408356">
    <property type="component" value="Unassembled WGS sequence"/>
</dbReference>
<evidence type="ECO:0000256" key="7">
    <source>
        <dbReference type="SAM" id="MobiDB-lite"/>
    </source>
</evidence>
<feature type="domain" description="F-box" evidence="8">
    <location>
        <begin position="213"/>
        <end position="259"/>
    </location>
</feature>
<feature type="repeat" description="WD" evidence="6">
    <location>
        <begin position="422"/>
        <end position="461"/>
    </location>
</feature>
<evidence type="ECO:0000256" key="6">
    <source>
        <dbReference type="PROSITE-ProRule" id="PRU00221"/>
    </source>
</evidence>
<feature type="repeat" description="WD" evidence="6">
    <location>
        <begin position="661"/>
        <end position="683"/>
    </location>
</feature>
<name>A0ABR2VEW7_9PEZI</name>
<dbReference type="SUPFAM" id="SSF50978">
    <property type="entry name" value="WD40 repeat-like"/>
    <property type="match status" value="1"/>
</dbReference>
<dbReference type="InterPro" id="IPR019775">
    <property type="entry name" value="WD40_repeat_CS"/>
</dbReference>
<dbReference type="EMBL" id="JARVKF010000016">
    <property type="protein sequence ID" value="KAK9425465.1"/>
    <property type="molecule type" value="Genomic_DNA"/>
</dbReference>
<dbReference type="Gene3D" id="2.130.10.10">
    <property type="entry name" value="YVTN repeat-like/Quinoprotein amine dehydrogenase"/>
    <property type="match status" value="2"/>
</dbReference>
<keyword evidence="10" id="KW-1185">Reference proteome</keyword>
<sequence>MDHFNIAGHSPSSTQDATHRRSSAAHAPLKHHRRPSSLNLTHHNLPSPSSTASFPLHDTNESNPPSRDNCDRRRPDEDDTSRLPNMSQQLVGQAVTPFLREHIPGLYAPLGKPDFPTNLDSTASSKDPNSKFCYRHRPDSKCRRAADESKMGAIQSELERLPQADQQAITHVWSLFSAAPAKHRELMLQGVITQCCFPQLSMVSREISESLKIDFLSALPTEISLKVLRFLDCISLCKASQVSHRWRGLADDDLVWQHLCMQHIERKCTACGWALPRLETRKLKDWKRQHQLAVARVRQAEVIELPDADVSPDGAATAVVSKKRLASTSDDSDVSRSKRQCSEDAQRSSMERQFRPWKDVYRDRFRIGSNWKYGRCSIKTFRGQHTNGITCLQFDDNMLVTGSYDSTIKIWRIDDGSVIRTLHGHTSGIRAIQFDERVLVSGSLDGTVRIWNWRTGVCINTLMHSGGVITVHMAGDLLASGSMDKSIKVFNFKTKEIISLRGHTDWVNQVKLDIASRTLLSCSDDCTIKLWDLDTQRCIKTFEGHIGQVQQVMALPDDYEFEEEDAHDFNDNVSVTSSNRSGTPGLASSSVPLSPPADEERSAYGFDFVNNSSRQLPPRYMLTGSLDATIRLWDTASGRCLRTSFGHVEGIWGLVGDSLRYVTGANDATVKLWDPRTGKCSRTLSGHEGPVTCVGLSDCRMASGSEDGEVRLYRFDCDPSEASAYGTPA</sequence>
<evidence type="ECO:0000256" key="4">
    <source>
        <dbReference type="ARBA" id="ARBA00022737"/>
    </source>
</evidence>
<evidence type="ECO:0000256" key="5">
    <source>
        <dbReference type="ARBA" id="ARBA00022786"/>
    </source>
</evidence>
<evidence type="ECO:0000313" key="9">
    <source>
        <dbReference type="EMBL" id="KAK9425465.1"/>
    </source>
</evidence>
<accession>A0ABR2VEW7</accession>
<dbReference type="PRINTS" id="PR00320">
    <property type="entry name" value="GPROTEINBRPT"/>
</dbReference>
<gene>
    <name evidence="9" type="ORF">SUNI508_12999</name>
</gene>